<gene>
    <name evidence="3" type="ORF">NH26_02765</name>
</gene>
<evidence type="ECO:0000256" key="1">
    <source>
        <dbReference type="SAM" id="SignalP"/>
    </source>
</evidence>
<dbReference type="EMBL" id="JRYR02000001">
    <property type="protein sequence ID" value="OHX65345.1"/>
    <property type="molecule type" value="Genomic_DNA"/>
</dbReference>
<dbReference type="SUPFAM" id="SSF52025">
    <property type="entry name" value="PA domain"/>
    <property type="match status" value="1"/>
</dbReference>
<organism evidence="3 4">
    <name type="scientific">Flammeovirga pacifica</name>
    <dbReference type="NCBI Taxonomy" id="915059"/>
    <lineage>
        <taxon>Bacteria</taxon>
        <taxon>Pseudomonadati</taxon>
        <taxon>Bacteroidota</taxon>
        <taxon>Cytophagia</taxon>
        <taxon>Cytophagales</taxon>
        <taxon>Flammeovirgaceae</taxon>
        <taxon>Flammeovirga</taxon>
    </lineage>
</organism>
<dbReference type="GO" id="GO:0006508">
    <property type="term" value="P:proteolysis"/>
    <property type="evidence" value="ECO:0007669"/>
    <property type="project" value="InterPro"/>
</dbReference>
<accession>A0A1S1YWY5</accession>
<feature type="signal peptide" evidence="1">
    <location>
        <begin position="1"/>
        <end position="20"/>
    </location>
</feature>
<dbReference type="InterPro" id="IPR007484">
    <property type="entry name" value="Peptidase_M28"/>
</dbReference>
<dbReference type="OrthoDB" id="1521787at2"/>
<proteinExistence type="predicted"/>
<feature type="chain" id="PRO_5010185757" description="Peptidase M28 domain-containing protein" evidence="1">
    <location>
        <begin position="21"/>
        <end position="526"/>
    </location>
</feature>
<evidence type="ECO:0000313" key="3">
    <source>
        <dbReference type="EMBL" id="OHX65345.1"/>
    </source>
</evidence>
<comment type="caution">
    <text evidence="3">The sequence shown here is derived from an EMBL/GenBank/DDBJ whole genome shotgun (WGS) entry which is preliminary data.</text>
</comment>
<dbReference type="Proteomes" id="UP000179797">
    <property type="component" value="Unassembled WGS sequence"/>
</dbReference>
<protein>
    <recommendedName>
        <fullName evidence="2">Peptidase M28 domain-containing protein</fullName>
    </recommendedName>
</protein>
<dbReference type="Gene3D" id="3.50.30.30">
    <property type="match status" value="1"/>
</dbReference>
<dbReference type="InterPro" id="IPR046450">
    <property type="entry name" value="PA_dom_sf"/>
</dbReference>
<keyword evidence="4" id="KW-1185">Reference proteome</keyword>
<evidence type="ECO:0000259" key="2">
    <source>
        <dbReference type="Pfam" id="PF04389"/>
    </source>
</evidence>
<dbReference type="STRING" id="915059.NH26_02765"/>
<dbReference type="Gene3D" id="3.40.630.10">
    <property type="entry name" value="Zn peptidases"/>
    <property type="match status" value="2"/>
</dbReference>
<feature type="domain" description="Peptidase M28" evidence="2">
    <location>
        <begin position="293"/>
        <end position="504"/>
    </location>
</feature>
<keyword evidence="1" id="KW-0732">Signal</keyword>
<dbReference type="AlphaFoldDB" id="A0A1S1YWY5"/>
<dbReference type="PANTHER" id="PTHR12147:SF26">
    <property type="entry name" value="PEPTIDASE M28 DOMAIN-CONTAINING PROTEIN"/>
    <property type="match status" value="1"/>
</dbReference>
<dbReference type="RefSeq" id="WP_044223928.1">
    <property type="nucleotide sequence ID" value="NZ_JRYR02000001.1"/>
</dbReference>
<dbReference type="GO" id="GO:0008235">
    <property type="term" value="F:metalloexopeptidase activity"/>
    <property type="evidence" value="ECO:0007669"/>
    <property type="project" value="InterPro"/>
</dbReference>
<name>A0A1S1YWY5_FLAPC</name>
<dbReference type="PANTHER" id="PTHR12147">
    <property type="entry name" value="METALLOPEPTIDASE M28 FAMILY MEMBER"/>
    <property type="match status" value="1"/>
</dbReference>
<evidence type="ECO:0000313" key="4">
    <source>
        <dbReference type="Proteomes" id="UP000179797"/>
    </source>
</evidence>
<sequence>MKKITLIGAAFSLFFGTVSAQELELESDATLLKKYMSTITEAELKDHLSIIASDEYEGRETGERGQKMAADYIAKYFLSQGLVGPVKDNPNPYFQQFDLYSSKYSRFDITANNKKVELFDDLFPYGNFSLNKDTEVVFVGYGDSTSKMDDYANADIKGKGVVFYQNSPEEYLEEDDKAKGLRQKARLAAEKGAAFAIILSDSDEEYLTQTKRYASFLKKGKLSFKKPDSSKEEKSFGVILAKPSTFIAMLNKDEAKWNKMIQKNLKKGNRPAHESFNISINAEYSTRRVPTENVLGFMEGTDLKDEVLVISAHYDHVGIINGEIHNGADDDGSGTTGLLELVNAFSQAKKEGHGPRRSILFMTVTGEEKGLLGSEYYSENPIYSMEQTIADLNIDMIGRGDADHKDNPNFVYTIGSDMLSTDLHNIHLEVSKTFKPDLTIDYTYNDKNDPNRYYYRSDHYNFAKHNVPVIFYFNGTHEDYHQPTDTVDKIQFKEMANRAQLVFATAWELSNREKAPVVDKTDTNQK</sequence>
<dbReference type="InterPro" id="IPR045175">
    <property type="entry name" value="M28_fam"/>
</dbReference>
<reference evidence="3 4" key="1">
    <citation type="journal article" date="2012" name="Int. J. Syst. Evol. Microbiol.">
        <title>Flammeovirga pacifica sp. nov., isolated from deep-sea sediment.</title>
        <authorList>
            <person name="Xu H."/>
            <person name="Fu Y."/>
            <person name="Yang N."/>
            <person name="Ding Z."/>
            <person name="Lai Q."/>
            <person name="Zeng R."/>
        </authorList>
    </citation>
    <scope>NUCLEOTIDE SEQUENCE [LARGE SCALE GENOMIC DNA]</scope>
    <source>
        <strain evidence="4">DSM 24597 / LMG 26175 / WPAGA1</strain>
    </source>
</reference>
<dbReference type="Pfam" id="PF04389">
    <property type="entry name" value="Peptidase_M28"/>
    <property type="match status" value="1"/>
</dbReference>
<dbReference type="SUPFAM" id="SSF53187">
    <property type="entry name" value="Zn-dependent exopeptidases"/>
    <property type="match status" value="1"/>
</dbReference>